<feature type="compositionally biased region" description="Basic and acidic residues" evidence="1">
    <location>
        <begin position="166"/>
        <end position="179"/>
    </location>
</feature>
<gene>
    <name evidence="2" type="ORF">J3R75_002844</name>
</gene>
<dbReference type="EMBL" id="JAUSVL010000001">
    <property type="protein sequence ID" value="MDQ0290737.1"/>
    <property type="molecule type" value="Genomic_DNA"/>
</dbReference>
<keyword evidence="3" id="KW-1185">Reference proteome</keyword>
<evidence type="ECO:0000313" key="3">
    <source>
        <dbReference type="Proteomes" id="UP001238163"/>
    </source>
</evidence>
<dbReference type="InterPro" id="IPR010664">
    <property type="entry name" value="LipoPS_assembly_LptC-rel"/>
</dbReference>
<accession>A0AAE3VHK3</accession>
<dbReference type="Gene3D" id="2.60.450.10">
    <property type="entry name" value="Lipopolysaccharide (LPS) transport protein A like domain"/>
    <property type="match status" value="1"/>
</dbReference>
<organism evidence="2 3">
    <name type="scientific">Oligosphaera ethanolica</name>
    <dbReference type="NCBI Taxonomy" id="760260"/>
    <lineage>
        <taxon>Bacteria</taxon>
        <taxon>Pseudomonadati</taxon>
        <taxon>Lentisphaerota</taxon>
        <taxon>Oligosphaeria</taxon>
        <taxon>Oligosphaerales</taxon>
        <taxon>Oligosphaeraceae</taxon>
        <taxon>Oligosphaera</taxon>
    </lineage>
</organism>
<comment type="caution">
    <text evidence="2">The sequence shown here is derived from an EMBL/GenBank/DDBJ whole genome shotgun (WGS) entry which is preliminary data.</text>
</comment>
<feature type="region of interest" description="Disordered" evidence="1">
    <location>
        <begin position="157"/>
        <end position="179"/>
    </location>
</feature>
<sequence length="179" mass="19597">MTLRLRGGLQAWPRIRRVPCLALLALVALTTVPRGGAENLFGVGGNLQVAGFVSRGLDSAGRTEWELRGEKAQIRGQSTELSDYKIVFKGKDGDDFTLSSPRCRYLHSAAEVKSDAPVFVEGRGVQISGIGYDVYLDAKVVMIRSTVTMKIKQRQGSLRKSLQRVTTDEKKPAATSDEK</sequence>
<name>A0AAE3VHK3_9BACT</name>
<reference evidence="2" key="1">
    <citation type="submission" date="2023-07" db="EMBL/GenBank/DDBJ databases">
        <title>Genomic Encyclopedia of Type Strains, Phase IV (KMG-IV): sequencing the most valuable type-strain genomes for metagenomic binning, comparative biology and taxonomic classification.</title>
        <authorList>
            <person name="Goeker M."/>
        </authorList>
    </citation>
    <scope>NUCLEOTIDE SEQUENCE</scope>
    <source>
        <strain evidence="2">DSM 24202</strain>
    </source>
</reference>
<dbReference type="Pfam" id="PF06835">
    <property type="entry name" value="LptC"/>
    <property type="match status" value="1"/>
</dbReference>
<evidence type="ECO:0000256" key="1">
    <source>
        <dbReference type="SAM" id="MobiDB-lite"/>
    </source>
</evidence>
<proteinExistence type="predicted"/>
<dbReference type="Proteomes" id="UP001238163">
    <property type="component" value="Unassembled WGS sequence"/>
</dbReference>
<dbReference type="AlphaFoldDB" id="A0AAE3VHK3"/>
<protein>
    <submittedName>
        <fullName evidence="2">Uncharacterized protein</fullName>
    </submittedName>
</protein>
<evidence type="ECO:0000313" key="2">
    <source>
        <dbReference type="EMBL" id="MDQ0290737.1"/>
    </source>
</evidence>
<dbReference type="RefSeq" id="WP_307262550.1">
    <property type="nucleotide sequence ID" value="NZ_JAUSVL010000001.1"/>
</dbReference>